<protein>
    <submittedName>
        <fullName evidence="1">Uncharacterized protein</fullName>
    </submittedName>
</protein>
<gene>
    <name evidence="1" type="ORF">NE857_21480</name>
</gene>
<keyword evidence="2" id="KW-1185">Reference proteome</keyword>
<name>A0ABY5D3X3_9ACTN</name>
<sequence length="312" mass="34470">MADPTAPSDEGTRADILRWAAHQLRQVPIECTALTGPVWYGAGWKDATDHLEDLADGEAHTPWDHDEQSPLYERIAAAALTVPIRLGPVTIRNAQAGQNVTRLSGSEADHVAQVVMDVLANRDDTPGEGHDPRTEVEAHWGGEPEQLIAVWEANRVRRLAYTERRVELAREAEANTWKRRLREELEAHDAEQAEEIALRDTRIAELEQLLHGTLDRRCDIPGCAASHNAETGPPPEETTAARHWLRKPSPPILLCPDHSPLWEGNTPHTPRLDHTTRTCACTCGHPLPGPTLGHMGTAWVAHALSLLETDRG</sequence>
<dbReference type="EMBL" id="CP099837">
    <property type="protein sequence ID" value="USY17889.1"/>
    <property type="molecule type" value="Genomic_DNA"/>
</dbReference>
<organism evidence="1 2">
    <name type="scientific">Nocardiopsis exhalans</name>
    <dbReference type="NCBI Taxonomy" id="163604"/>
    <lineage>
        <taxon>Bacteria</taxon>
        <taxon>Bacillati</taxon>
        <taxon>Actinomycetota</taxon>
        <taxon>Actinomycetes</taxon>
        <taxon>Streptosporangiales</taxon>
        <taxon>Nocardiopsidaceae</taxon>
        <taxon>Nocardiopsis</taxon>
    </lineage>
</organism>
<reference evidence="1" key="1">
    <citation type="submission" date="2022-06" db="EMBL/GenBank/DDBJ databases">
        <authorList>
            <person name="Ping M."/>
        </authorList>
    </citation>
    <scope>NUCLEOTIDE SEQUENCE</scope>
    <source>
        <strain evidence="1">JCM11759T</strain>
    </source>
</reference>
<accession>A0ABY5D3X3</accession>
<evidence type="ECO:0000313" key="1">
    <source>
        <dbReference type="EMBL" id="USY17889.1"/>
    </source>
</evidence>
<dbReference type="Proteomes" id="UP001055940">
    <property type="component" value="Chromosome"/>
</dbReference>
<dbReference type="RefSeq" id="WP_254417379.1">
    <property type="nucleotide sequence ID" value="NZ_BAAAJB010000011.1"/>
</dbReference>
<proteinExistence type="predicted"/>
<evidence type="ECO:0000313" key="2">
    <source>
        <dbReference type="Proteomes" id="UP001055940"/>
    </source>
</evidence>